<evidence type="ECO:0000313" key="1">
    <source>
        <dbReference type="EMBL" id="HJG27639.1"/>
    </source>
</evidence>
<dbReference type="Proteomes" id="UP000782880">
    <property type="component" value="Unassembled WGS sequence"/>
</dbReference>
<dbReference type="InterPro" id="IPR004963">
    <property type="entry name" value="PAE/NOTUM"/>
</dbReference>
<name>A0A921LN38_9FIRM</name>
<protein>
    <submittedName>
        <fullName evidence="1">Pectinacetylesterase family protein</fullName>
    </submittedName>
</protein>
<dbReference type="PANTHER" id="PTHR21562">
    <property type="entry name" value="NOTUM-RELATED"/>
    <property type="match status" value="1"/>
</dbReference>
<reference evidence="1" key="2">
    <citation type="submission" date="2021-09" db="EMBL/GenBank/DDBJ databases">
        <authorList>
            <person name="Gilroy R."/>
        </authorList>
    </citation>
    <scope>NUCLEOTIDE SEQUENCE</scope>
    <source>
        <strain evidence="1">ChiBcec21-2208</strain>
    </source>
</reference>
<accession>A0A921LN38</accession>
<dbReference type="EMBL" id="DYVE01000081">
    <property type="protein sequence ID" value="HJG27639.1"/>
    <property type="molecule type" value="Genomic_DNA"/>
</dbReference>
<gene>
    <name evidence="1" type="ORF">K8V20_03205</name>
</gene>
<dbReference type="Pfam" id="PF03283">
    <property type="entry name" value="PAE"/>
    <property type="match status" value="1"/>
</dbReference>
<evidence type="ECO:0000313" key="2">
    <source>
        <dbReference type="Proteomes" id="UP000782880"/>
    </source>
</evidence>
<dbReference type="GO" id="GO:0016787">
    <property type="term" value="F:hydrolase activity"/>
    <property type="evidence" value="ECO:0007669"/>
    <property type="project" value="InterPro"/>
</dbReference>
<feature type="non-terminal residue" evidence="1">
    <location>
        <position position="265"/>
    </location>
</feature>
<reference evidence="1" key="1">
    <citation type="journal article" date="2021" name="PeerJ">
        <title>Extensive microbial diversity within the chicken gut microbiome revealed by metagenomics and culture.</title>
        <authorList>
            <person name="Gilroy R."/>
            <person name="Ravi A."/>
            <person name="Getino M."/>
            <person name="Pursley I."/>
            <person name="Horton D.L."/>
            <person name="Alikhan N.F."/>
            <person name="Baker D."/>
            <person name="Gharbi K."/>
            <person name="Hall N."/>
            <person name="Watson M."/>
            <person name="Adriaenssens E.M."/>
            <person name="Foster-Nyarko E."/>
            <person name="Jarju S."/>
            <person name="Secka A."/>
            <person name="Antonio M."/>
            <person name="Oren A."/>
            <person name="Chaudhuri R.R."/>
            <person name="La Ragione R."/>
            <person name="Hildebrand F."/>
            <person name="Pallen M.J."/>
        </authorList>
    </citation>
    <scope>NUCLEOTIDE SEQUENCE</scope>
    <source>
        <strain evidence="1">ChiBcec21-2208</strain>
    </source>
</reference>
<organism evidence="1 2">
    <name type="scientific">Subdoligranulum variabile</name>
    <dbReference type="NCBI Taxonomy" id="214851"/>
    <lineage>
        <taxon>Bacteria</taxon>
        <taxon>Bacillati</taxon>
        <taxon>Bacillota</taxon>
        <taxon>Clostridia</taxon>
        <taxon>Eubacteriales</taxon>
        <taxon>Oscillospiraceae</taxon>
        <taxon>Subdoligranulum</taxon>
    </lineage>
</organism>
<sequence>MDLKQKAKKILGTVSVAAVALAALALGFGPMMNKVIEITMGRDLPQLEGTPEIGKWYAVDIATAVSSDGSKWQGYFRKGSENKVVLYFYGGGFSVNGDTAARSMDVEGGFYNPRLNTGLNVMTTAIRKWGIGNSAQDNLFKDWTFIGVPYCNGDFHAGAGTKEYTALDGTVKTMYYEGYTNYRKLVTTVLNYMEDTPEQLLITGSSAGGFGAAILADDAIELFHEPQDVTVHVDSSLLINEHWHDVMVEEWNSPKALSDVVTSDN</sequence>
<dbReference type="AlphaFoldDB" id="A0A921LN38"/>
<comment type="caution">
    <text evidence="1">The sequence shown here is derived from an EMBL/GenBank/DDBJ whole genome shotgun (WGS) entry which is preliminary data.</text>
</comment>
<proteinExistence type="predicted"/>
<dbReference type="PANTHER" id="PTHR21562:SF83">
    <property type="entry name" value="PECTIN ACETYLESTERASE 4"/>
    <property type="match status" value="1"/>
</dbReference>